<protein>
    <submittedName>
        <fullName evidence="1">Uncharacterized protein</fullName>
    </submittedName>
</protein>
<gene>
    <name evidence="1" type="ORF">AAEO56_02215</name>
</gene>
<reference evidence="1 2" key="1">
    <citation type="submission" date="2024-04" db="EMBL/GenBank/DDBJ databases">
        <title>Flavobacterium sp. DGU11 16S ribosomal RNA gene Genome sequencing and assembly.</title>
        <authorList>
            <person name="Park S."/>
        </authorList>
    </citation>
    <scope>NUCLEOTIDE SEQUENCE [LARGE SCALE GENOMIC DNA]</scope>
    <source>
        <strain evidence="1 2">DGU11</strain>
    </source>
</reference>
<evidence type="ECO:0000313" key="1">
    <source>
        <dbReference type="EMBL" id="MEL1243062.1"/>
    </source>
</evidence>
<keyword evidence="2" id="KW-1185">Reference proteome</keyword>
<dbReference type="RefSeq" id="WP_341695380.1">
    <property type="nucleotide sequence ID" value="NZ_JBBYHR010000001.1"/>
</dbReference>
<name>A0ABU9HSC6_9FLAO</name>
<comment type="caution">
    <text evidence="1">The sequence shown here is derived from an EMBL/GenBank/DDBJ whole genome shotgun (WGS) entry which is preliminary data.</text>
</comment>
<accession>A0ABU9HSC6</accession>
<proteinExistence type="predicted"/>
<dbReference type="Proteomes" id="UP001464555">
    <property type="component" value="Unassembled WGS sequence"/>
</dbReference>
<organism evidence="1 2">
    <name type="scientific">Flavobacterium arundinis</name>
    <dbReference type="NCBI Taxonomy" id="3139143"/>
    <lineage>
        <taxon>Bacteria</taxon>
        <taxon>Pseudomonadati</taxon>
        <taxon>Bacteroidota</taxon>
        <taxon>Flavobacteriia</taxon>
        <taxon>Flavobacteriales</taxon>
        <taxon>Flavobacteriaceae</taxon>
        <taxon>Flavobacterium</taxon>
    </lineage>
</organism>
<evidence type="ECO:0000313" key="2">
    <source>
        <dbReference type="Proteomes" id="UP001464555"/>
    </source>
</evidence>
<dbReference type="EMBL" id="JBBYHR010000001">
    <property type="protein sequence ID" value="MEL1243062.1"/>
    <property type="molecule type" value="Genomic_DNA"/>
</dbReference>
<sequence length="119" mass="12802">MEAISIILTVISLGIGIAKLVSGGDKHEAKPKEYFVTANLKVPVETVKASGIEADDPVTLQLTGEIQTVSVHASGTSWTPVHLGNIIDYELYSKVSTNRAKAKIYAINGDVVTLEFKYI</sequence>